<keyword evidence="5 6" id="KW-0472">Membrane</keyword>
<gene>
    <name evidence="7" type="ORF">NA57DRAFT_53280</name>
</gene>
<feature type="transmembrane region" description="Helical" evidence="6">
    <location>
        <begin position="216"/>
        <end position="243"/>
    </location>
</feature>
<comment type="subcellular location">
    <subcellularLocation>
        <location evidence="1">Membrane</location>
        <topology evidence="1">Multi-pass membrane protein</topology>
    </subcellularLocation>
</comment>
<organism evidence="7 8">
    <name type="scientific">Rhizodiscina lignyota</name>
    <dbReference type="NCBI Taxonomy" id="1504668"/>
    <lineage>
        <taxon>Eukaryota</taxon>
        <taxon>Fungi</taxon>
        <taxon>Dikarya</taxon>
        <taxon>Ascomycota</taxon>
        <taxon>Pezizomycotina</taxon>
        <taxon>Dothideomycetes</taxon>
        <taxon>Pleosporomycetidae</taxon>
        <taxon>Aulographales</taxon>
        <taxon>Rhizodiscinaceae</taxon>
        <taxon>Rhizodiscina</taxon>
    </lineage>
</organism>
<evidence type="ECO:0000256" key="3">
    <source>
        <dbReference type="ARBA" id="ARBA00022692"/>
    </source>
</evidence>
<feature type="transmembrane region" description="Helical" evidence="6">
    <location>
        <begin position="156"/>
        <end position="174"/>
    </location>
</feature>
<dbReference type="Proteomes" id="UP000799772">
    <property type="component" value="Unassembled WGS sequence"/>
</dbReference>
<dbReference type="PRINTS" id="PR00251">
    <property type="entry name" value="BACTRLOPSIN"/>
</dbReference>
<comment type="similarity">
    <text evidence="2">Belongs to the archaeal/bacterial/fungal opsin family.</text>
</comment>
<proteinExistence type="inferred from homology"/>
<evidence type="ECO:0000256" key="1">
    <source>
        <dbReference type="ARBA" id="ARBA00004141"/>
    </source>
</evidence>
<dbReference type="InterPro" id="IPR043476">
    <property type="entry name" value="Yro2-like_7TM"/>
</dbReference>
<reference evidence="7" key="1">
    <citation type="journal article" date="2020" name="Stud. Mycol.">
        <title>101 Dothideomycetes genomes: a test case for predicting lifestyles and emergence of pathogens.</title>
        <authorList>
            <person name="Haridas S."/>
            <person name="Albert R."/>
            <person name="Binder M."/>
            <person name="Bloem J."/>
            <person name="Labutti K."/>
            <person name="Salamov A."/>
            <person name="Andreopoulos B."/>
            <person name="Baker S."/>
            <person name="Barry K."/>
            <person name="Bills G."/>
            <person name="Bluhm B."/>
            <person name="Cannon C."/>
            <person name="Castanera R."/>
            <person name="Culley D."/>
            <person name="Daum C."/>
            <person name="Ezra D."/>
            <person name="Gonzalez J."/>
            <person name="Henrissat B."/>
            <person name="Kuo A."/>
            <person name="Liang C."/>
            <person name="Lipzen A."/>
            <person name="Lutzoni F."/>
            <person name="Magnuson J."/>
            <person name="Mondo S."/>
            <person name="Nolan M."/>
            <person name="Ohm R."/>
            <person name="Pangilinan J."/>
            <person name="Park H.-J."/>
            <person name="Ramirez L."/>
            <person name="Alfaro M."/>
            <person name="Sun H."/>
            <person name="Tritt A."/>
            <person name="Yoshinaga Y."/>
            <person name="Zwiers L.-H."/>
            <person name="Turgeon B."/>
            <person name="Goodwin S."/>
            <person name="Spatafora J."/>
            <person name="Crous P."/>
            <person name="Grigoriev I."/>
        </authorList>
    </citation>
    <scope>NUCLEOTIDE SEQUENCE</scope>
    <source>
        <strain evidence="7">CBS 133067</strain>
    </source>
</reference>
<dbReference type="PANTHER" id="PTHR28286:SF1">
    <property type="entry name" value="30 KDA HEAT SHOCK PROTEIN-RELATED"/>
    <property type="match status" value="1"/>
</dbReference>
<dbReference type="Gene3D" id="1.20.1070.10">
    <property type="entry name" value="Rhodopsin 7-helix transmembrane proteins"/>
    <property type="match status" value="1"/>
</dbReference>
<dbReference type="InterPro" id="IPR001425">
    <property type="entry name" value="Arc/bac/fun_rhodopsins"/>
</dbReference>
<keyword evidence="3 6" id="KW-0812">Transmembrane</keyword>
<name>A0A9P4M837_9PEZI</name>
<dbReference type="OrthoDB" id="536545at2759"/>
<dbReference type="SUPFAM" id="SSF81321">
    <property type="entry name" value="Family A G protein-coupled receptor-like"/>
    <property type="match status" value="1"/>
</dbReference>
<keyword evidence="4 6" id="KW-1133">Transmembrane helix</keyword>
<comment type="caution">
    <text evidence="7">The sequence shown here is derived from an EMBL/GenBank/DDBJ whole genome shotgun (WGS) entry which is preliminary data.</text>
</comment>
<feature type="transmembrane region" description="Helical" evidence="6">
    <location>
        <begin position="105"/>
        <end position="123"/>
    </location>
</feature>
<feature type="transmembrane region" description="Helical" evidence="6">
    <location>
        <begin position="30"/>
        <end position="51"/>
    </location>
</feature>
<dbReference type="CDD" id="cd15239">
    <property type="entry name" value="7tm_YRO2_fungal-like"/>
    <property type="match status" value="1"/>
</dbReference>
<dbReference type="PANTHER" id="PTHR28286">
    <property type="match status" value="1"/>
</dbReference>
<keyword evidence="8" id="KW-1185">Reference proteome</keyword>
<protein>
    <submittedName>
        <fullName evidence="7">Family A G protein-coupled receptor-like protein</fullName>
    </submittedName>
</protein>
<sequence length="284" mass="31352">MVFIPRGNDVLNTNPATGVDEALSLHGSDWLWAVTAIYIVSFLGLLSLCFTARESDRVFHYLYTMALLVGAVTYFAQASDLGWSAVEQADHLGHGMIRQIFFAKYINWVVAFPSFALGLGLLSGISWVTIVLNIFISWFWTLAYLAAAYTSTDYKWGFFAFGTFSWIILAMSTLNECREAANLLGVGRDYIMLAGYLNVLWVLYPIAFALSDGGNIISVTSGFIFFGILDVLMLPVLSFAFVIMGRKWDFGKLNLAFSDYRVHREGAVSGGKEVAPAVDEASVS</sequence>
<evidence type="ECO:0000313" key="7">
    <source>
        <dbReference type="EMBL" id="KAF2101306.1"/>
    </source>
</evidence>
<dbReference type="EMBL" id="ML978123">
    <property type="protein sequence ID" value="KAF2101306.1"/>
    <property type="molecule type" value="Genomic_DNA"/>
</dbReference>
<dbReference type="SMART" id="SM01021">
    <property type="entry name" value="Bac_rhodopsin"/>
    <property type="match status" value="1"/>
</dbReference>
<evidence type="ECO:0000256" key="4">
    <source>
        <dbReference type="ARBA" id="ARBA00022989"/>
    </source>
</evidence>
<accession>A0A9P4M837</accession>
<evidence type="ECO:0000256" key="5">
    <source>
        <dbReference type="ARBA" id="ARBA00023136"/>
    </source>
</evidence>
<feature type="transmembrane region" description="Helical" evidence="6">
    <location>
        <begin position="130"/>
        <end position="150"/>
    </location>
</feature>
<dbReference type="GO" id="GO:0005783">
    <property type="term" value="C:endoplasmic reticulum"/>
    <property type="evidence" value="ECO:0007669"/>
    <property type="project" value="TreeGrafter"/>
</dbReference>
<evidence type="ECO:0000256" key="2">
    <source>
        <dbReference type="ARBA" id="ARBA00008130"/>
    </source>
</evidence>
<evidence type="ECO:0000313" key="8">
    <source>
        <dbReference type="Proteomes" id="UP000799772"/>
    </source>
</evidence>
<feature type="transmembrane region" description="Helical" evidence="6">
    <location>
        <begin position="190"/>
        <end position="210"/>
    </location>
</feature>
<evidence type="ECO:0000256" key="6">
    <source>
        <dbReference type="SAM" id="Phobius"/>
    </source>
</evidence>
<feature type="transmembrane region" description="Helical" evidence="6">
    <location>
        <begin position="58"/>
        <end position="76"/>
    </location>
</feature>
<keyword evidence="7" id="KW-0675">Receptor</keyword>
<dbReference type="AlphaFoldDB" id="A0A9P4M837"/>
<dbReference type="GO" id="GO:0005886">
    <property type="term" value="C:plasma membrane"/>
    <property type="evidence" value="ECO:0007669"/>
    <property type="project" value="TreeGrafter"/>
</dbReference>